<keyword evidence="1" id="KW-1133">Transmembrane helix</keyword>
<organism evidence="2 3">
    <name type="scientific">Peronospora belbahrii</name>
    <dbReference type="NCBI Taxonomy" id="622444"/>
    <lineage>
        <taxon>Eukaryota</taxon>
        <taxon>Sar</taxon>
        <taxon>Stramenopiles</taxon>
        <taxon>Oomycota</taxon>
        <taxon>Peronosporomycetes</taxon>
        <taxon>Peronosporales</taxon>
        <taxon>Peronosporaceae</taxon>
        <taxon>Peronospora</taxon>
    </lineage>
</organism>
<evidence type="ECO:0000313" key="3">
    <source>
        <dbReference type="Proteomes" id="UP001160483"/>
    </source>
</evidence>
<evidence type="ECO:0000256" key="1">
    <source>
        <dbReference type="SAM" id="Phobius"/>
    </source>
</evidence>
<proteinExistence type="predicted"/>
<comment type="caution">
    <text evidence="2">The sequence shown here is derived from an EMBL/GenBank/DDBJ whole genome shotgun (WGS) entry which is preliminary data.</text>
</comment>
<keyword evidence="1" id="KW-0472">Membrane</keyword>
<name>A0AAU9LCT5_9STRA</name>
<gene>
    <name evidence="2" type="ORF">PBS003_LOCUS8621</name>
</gene>
<protein>
    <submittedName>
        <fullName evidence="2">Uncharacterized protein</fullName>
    </submittedName>
</protein>
<accession>A0AAU9LCT5</accession>
<sequence length="161" mass="18522">MLSGRMEHPSGEIYLVEKSYYGLANRFGQLLVLEVPKKSHIIVPNTATPSIQYAEFGSPPQRGDAVFKVPSRNRGDDEHELRIRNVRRRLLTATSVATSVANRMLILNTYVLPAVFFTVAVFRILWLSASFRTYTRSFMEQLTDLNPASYKNWTRPRNRRC</sequence>
<reference evidence="2" key="1">
    <citation type="submission" date="2021-11" db="EMBL/GenBank/DDBJ databases">
        <authorList>
            <person name="Islam A."/>
            <person name="Islam S."/>
            <person name="Flora M.S."/>
            <person name="Rahman M."/>
            <person name="Ziaur R.M."/>
            <person name="Epstein J.H."/>
            <person name="Hassan M."/>
            <person name="Klassen M."/>
            <person name="Woodard K."/>
            <person name="Webb A."/>
            <person name="Webby R.J."/>
            <person name="El Zowalaty M.E."/>
        </authorList>
    </citation>
    <scope>NUCLEOTIDE SEQUENCE</scope>
    <source>
        <strain evidence="2">Pbs3</strain>
    </source>
</reference>
<dbReference type="Proteomes" id="UP001160483">
    <property type="component" value="Unassembled WGS sequence"/>
</dbReference>
<feature type="transmembrane region" description="Helical" evidence="1">
    <location>
        <begin position="112"/>
        <end position="131"/>
    </location>
</feature>
<evidence type="ECO:0000313" key="2">
    <source>
        <dbReference type="EMBL" id="CAH0482022.1"/>
    </source>
</evidence>
<dbReference type="EMBL" id="CAKKTJ010000331">
    <property type="protein sequence ID" value="CAH0482022.1"/>
    <property type="molecule type" value="Genomic_DNA"/>
</dbReference>
<dbReference type="AlphaFoldDB" id="A0AAU9LCT5"/>
<keyword evidence="1" id="KW-0812">Transmembrane</keyword>